<proteinExistence type="inferred from homology"/>
<sequence length="329" mass="37736">MNSSLKYACIGSIYAPFSDEQCAEKLARLGWHKSSVLAADVLFFRTLKLAKKAAVGFPLKRLVVWTNEPAYDNTSTLLVKGTWGNNIIVLNVFTGNVFWHNYHFLGSYHYLETQDLGLTKAELLSESIIVDRTSHAKRKTAVAVFAKKTVPNGTYLVAGKNVDLNLYRQEVATTGRERGSCDIAGKDWPAGTVVEESGYSGKAKVHWWTRKIEFMREYNFNVAMENNLWPYYVTEKIWQAIRAGCLPIYYGQGSSIYEAFPENSFVDASQFDAPAALWDFIDDMSYDEWRRRLVLCIHAYNRGIKEMQERRHPFFDEVIMRTREVITKN</sequence>
<accession>A0ABX0XCU6</accession>
<evidence type="ECO:0000259" key="4">
    <source>
        <dbReference type="Pfam" id="PF00852"/>
    </source>
</evidence>
<dbReference type="Gene3D" id="3.40.50.11660">
    <property type="entry name" value="Glycosyl transferase family 10, C-terminal domain"/>
    <property type="match status" value="1"/>
</dbReference>
<comment type="similarity">
    <text evidence="1">Belongs to the glycosyltransferase 10 family.</text>
</comment>
<evidence type="ECO:0000256" key="2">
    <source>
        <dbReference type="ARBA" id="ARBA00022676"/>
    </source>
</evidence>
<name>A0ABX0XCU6_9BACT</name>
<dbReference type="RefSeq" id="WP_209037919.1">
    <property type="nucleotide sequence ID" value="NZ_JAATJH010000003.1"/>
</dbReference>
<dbReference type="SUPFAM" id="SSF53756">
    <property type="entry name" value="UDP-Glycosyltransferase/glycogen phosphorylase"/>
    <property type="match status" value="1"/>
</dbReference>
<keyword evidence="6" id="KW-1185">Reference proteome</keyword>
<organism evidence="5 6">
    <name type="scientific">Neolewinella antarctica</name>
    <dbReference type="NCBI Taxonomy" id="442734"/>
    <lineage>
        <taxon>Bacteria</taxon>
        <taxon>Pseudomonadati</taxon>
        <taxon>Bacteroidota</taxon>
        <taxon>Saprospiria</taxon>
        <taxon>Saprospirales</taxon>
        <taxon>Lewinellaceae</taxon>
        <taxon>Neolewinella</taxon>
    </lineage>
</organism>
<dbReference type="PANTHER" id="PTHR11929">
    <property type="entry name" value="ALPHA- 1,3 -FUCOSYLTRANSFERASE"/>
    <property type="match status" value="1"/>
</dbReference>
<dbReference type="Pfam" id="PF00852">
    <property type="entry name" value="Glyco_transf_10"/>
    <property type="match status" value="1"/>
</dbReference>
<dbReference type="PANTHER" id="PTHR11929:SF194">
    <property type="entry name" value="ALPHA-(1,3)-FUCOSYLTRANSFERASE 10"/>
    <property type="match status" value="1"/>
</dbReference>
<protein>
    <recommendedName>
        <fullName evidence="4">Fucosyltransferase C-terminal domain-containing protein</fullName>
    </recommendedName>
</protein>
<keyword evidence="2" id="KW-0328">Glycosyltransferase</keyword>
<dbReference type="InterPro" id="IPR001503">
    <property type="entry name" value="Glyco_trans_10"/>
</dbReference>
<dbReference type="Proteomes" id="UP000770785">
    <property type="component" value="Unassembled WGS sequence"/>
</dbReference>
<keyword evidence="3" id="KW-0808">Transferase</keyword>
<reference evidence="5 6" key="1">
    <citation type="submission" date="2020-03" db="EMBL/GenBank/DDBJ databases">
        <title>Genomic Encyclopedia of Type Strains, Phase IV (KMG-IV): sequencing the most valuable type-strain genomes for metagenomic binning, comparative biology and taxonomic classification.</title>
        <authorList>
            <person name="Goeker M."/>
        </authorList>
    </citation>
    <scope>NUCLEOTIDE SEQUENCE [LARGE SCALE GENOMIC DNA]</scope>
    <source>
        <strain evidence="5 6">DSM 105096</strain>
    </source>
</reference>
<evidence type="ECO:0000256" key="3">
    <source>
        <dbReference type="ARBA" id="ARBA00022679"/>
    </source>
</evidence>
<dbReference type="InterPro" id="IPR038577">
    <property type="entry name" value="GT10-like_C_sf"/>
</dbReference>
<evidence type="ECO:0000313" key="6">
    <source>
        <dbReference type="Proteomes" id="UP000770785"/>
    </source>
</evidence>
<feature type="domain" description="Fucosyltransferase C-terminal" evidence="4">
    <location>
        <begin position="211"/>
        <end position="288"/>
    </location>
</feature>
<evidence type="ECO:0000256" key="1">
    <source>
        <dbReference type="ARBA" id="ARBA00008919"/>
    </source>
</evidence>
<dbReference type="EMBL" id="JAATJH010000003">
    <property type="protein sequence ID" value="NJC26658.1"/>
    <property type="molecule type" value="Genomic_DNA"/>
</dbReference>
<comment type="caution">
    <text evidence="5">The sequence shown here is derived from an EMBL/GenBank/DDBJ whole genome shotgun (WGS) entry which is preliminary data.</text>
</comment>
<evidence type="ECO:0000313" key="5">
    <source>
        <dbReference type="EMBL" id="NJC26658.1"/>
    </source>
</evidence>
<dbReference type="InterPro" id="IPR055270">
    <property type="entry name" value="Glyco_tran_10_C"/>
</dbReference>
<gene>
    <name evidence="5" type="ORF">GGR27_002168</name>
</gene>